<dbReference type="GO" id="GO:0008616">
    <property type="term" value="P:tRNA queuosine(34) biosynthetic process"/>
    <property type="evidence" value="ECO:0007669"/>
    <property type="project" value="UniProtKB-UniRule"/>
</dbReference>
<sequence length="364" mass="39278">MRVDLFDFDLPPERIALRPVSPRDAARMLVVRPGATPELADAHVHDLANLLQPGDALVVNDTRVVPARLDGIRRRETSQGEGVRVEAMLHKRVAPDRWLALARPAKRLAPGDRIAFGGEGNACLLGTLDATVEGKGEAGEIELRFDLAGAALDEAIAAVGHIPLPPYIAAKRPDDAQDRADYQTMFAAHEGSVAAPTAGLHFTPELIARLEERGVETHRVTLHVGAGTFLPVKADDTTGHRMHAEWGEVSAETAVALNAVKARGGRVITIGTTATRLIESAASEGGRLDAWRGETDIFITPGYRFRFIDGMLTNFHLPRSTLVMLVAAFIGHEVQKRAYAHAIASGYRFYSYGDACLLLPKASA</sequence>
<dbReference type="OrthoDB" id="9805933at2"/>
<keyword evidence="6 13" id="KW-0949">S-adenosyl-L-methionine</keyword>
<evidence type="ECO:0000256" key="6">
    <source>
        <dbReference type="ARBA" id="ARBA00022691"/>
    </source>
</evidence>
<keyword evidence="7 13" id="KW-0671">Queuosine biosynthesis</keyword>
<dbReference type="HAMAP" id="MF_00113">
    <property type="entry name" value="QueA"/>
    <property type="match status" value="1"/>
</dbReference>
<comment type="subcellular location">
    <subcellularLocation>
        <location evidence="1 13">Cytoplasm</location>
    </subcellularLocation>
</comment>
<dbReference type="HOGENOM" id="CLU_039110_1_1_5"/>
<evidence type="ECO:0000313" key="15">
    <source>
        <dbReference type="Proteomes" id="UP000006633"/>
    </source>
</evidence>
<dbReference type="PANTHER" id="PTHR30307">
    <property type="entry name" value="S-ADENOSYLMETHIONINE:TRNA RIBOSYLTRANSFERASE-ISOMERASE"/>
    <property type="match status" value="1"/>
</dbReference>
<organism evidence="14 15">
    <name type="scientific">Ancylobacter novellus (strain ATCC 8093 / DSM 506 / JCM 20403 / CCM 1077 / IAM 12100 / NBRC 12443 / NCIMB 10456)</name>
    <name type="common">Starkeya novella</name>
    <dbReference type="NCBI Taxonomy" id="639283"/>
    <lineage>
        <taxon>Bacteria</taxon>
        <taxon>Pseudomonadati</taxon>
        <taxon>Pseudomonadota</taxon>
        <taxon>Alphaproteobacteria</taxon>
        <taxon>Hyphomicrobiales</taxon>
        <taxon>Xanthobacteraceae</taxon>
        <taxon>Ancylobacter</taxon>
    </lineage>
</organism>
<proteinExistence type="inferred from homology"/>
<dbReference type="eggNOG" id="COG0809">
    <property type="taxonomic scope" value="Bacteria"/>
</dbReference>
<evidence type="ECO:0000256" key="1">
    <source>
        <dbReference type="ARBA" id="ARBA00004496"/>
    </source>
</evidence>
<keyword evidence="5 13" id="KW-0808">Transferase</keyword>
<dbReference type="UniPathway" id="UPA00392"/>
<dbReference type="InterPro" id="IPR042119">
    <property type="entry name" value="QueA_dom2"/>
</dbReference>
<evidence type="ECO:0000256" key="7">
    <source>
        <dbReference type="ARBA" id="ARBA00022785"/>
    </source>
</evidence>
<dbReference type="InterPro" id="IPR042118">
    <property type="entry name" value="QueA_dom1"/>
</dbReference>
<comment type="pathway">
    <text evidence="2 13">tRNA modification; tRNA-queuosine biosynthesis.</text>
</comment>
<evidence type="ECO:0000256" key="2">
    <source>
        <dbReference type="ARBA" id="ARBA00004691"/>
    </source>
</evidence>
<evidence type="ECO:0000256" key="8">
    <source>
        <dbReference type="ARBA" id="ARBA00052751"/>
    </source>
</evidence>
<keyword evidence="4 13" id="KW-0963">Cytoplasm</keyword>
<dbReference type="GO" id="GO:0005737">
    <property type="term" value="C:cytoplasm"/>
    <property type="evidence" value="ECO:0007669"/>
    <property type="project" value="UniProtKB-SubCell"/>
</dbReference>
<evidence type="ECO:0000313" key="14">
    <source>
        <dbReference type="EMBL" id="ADH88989.1"/>
    </source>
</evidence>
<keyword evidence="15" id="KW-1185">Reference proteome</keyword>
<evidence type="ECO:0000256" key="10">
    <source>
        <dbReference type="ARBA" id="ARBA00066503"/>
    </source>
</evidence>
<dbReference type="FunFam" id="3.40.1780.10:FF:000001">
    <property type="entry name" value="S-adenosylmethionine:tRNA ribosyltransferase-isomerase"/>
    <property type="match status" value="1"/>
</dbReference>
<dbReference type="STRING" id="639283.Snov_1684"/>
<comment type="function">
    <text evidence="13">Transfers and isomerizes the ribose moiety from AdoMet to the 7-aminomethyl group of 7-deazaguanine (preQ1-tRNA) to give epoxyqueuosine (oQ-tRNA).</text>
</comment>
<dbReference type="KEGG" id="sno:Snov_1684"/>
<comment type="catalytic activity">
    <reaction evidence="8 13">
        <text>7-aminomethyl-7-carbaguanosine(34) in tRNA + S-adenosyl-L-methionine = epoxyqueuosine(34) in tRNA + adenine + L-methionine + 2 H(+)</text>
        <dbReference type="Rhea" id="RHEA:32155"/>
        <dbReference type="Rhea" id="RHEA-COMP:10342"/>
        <dbReference type="Rhea" id="RHEA-COMP:18582"/>
        <dbReference type="ChEBI" id="CHEBI:15378"/>
        <dbReference type="ChEBI" id="CHEBI:16708"/>
        <dbReference type="ChEBI" id="CHEBI:57844"/>
        <dbReference type="ChEBI" id="CHEBI:59789"/>
        <dbReference type="ChEBI" id="CHEBI:82833"/>
        <dbReference type="ChEBI" id="CHEBI:194443"/>
        <dbReference type="EC" id="2.4.99.17"/>
    </reaction>
</comment>
<dbReference type="Gene3D" id="3.40.1780.10">
    <property type="entry name" value="QueA-like"/>
    <property type="match status" value="1"/>
</dbReference>
<dbReference type="NCBIfam" id="TIGR00113">
    <property type="entry name" value="queA"/>
    <property type="match status" value="1"/>
</dbReference>
<dbReference type="EMBL" id="CP002026">
    <property type="protein sequence ID" value="ADH88989.1"/>
    <property type="molecule type" value="Genomic_DNA"/>
</dbReference>
<name>D7AAI6_ANCN5</name>
<dbReference type="EC" id="2.4.99.17" evidence="10 13"/>
<accession>D7AAI6</accession>
<dbReference type="Gene3D" id="2.40.10.240">
    <property type="entry name" value="QueA-like"/>
    <property type="match status" value="1"/>
</dbReference>
<dbReference type="SUPFAM" id="SSF111337">
    <property type="entry name" value="QueA-like"/>
    <property type="match status" value="1"/>
</dbReference>
<evidence type="ECO:0000256" key="4">
    <source>
        <dbReference type="ARBA" id="ARBA00022490"/>
    </source>
</evidence>
<protein>
    <recommendedName>
        <fullName evidence="11 13">S-adenosylmethionine:tRNA ribosyltransferase-isomerase</fullName>
        <ecNumber evidence="10 13">2.4.99.17</ecNumber>
    </recommendedName>
    <alternativeName>
        <fullName evidence="12 13">Queuosine biosynthesis protein QueA</fullName>
    </alternativeName>
</protein>
<dbReference type="GO" id="GO:0051075">
    <property type="term" value="F:S-adenosylmethionine:tRNA ribosyltransferase-isomerase activity"/>
    <property type="evidence" value="ECO:0007669"/>
    <property type="project" value="UniProtKB-EC"/>
</dbReference>
<evidence type="ECO:0000256" key="13">
    <source>
        <dbReference type="HAMAP-Rule" id="MF_00113"/>
    </source>
</evidence>
<dbReference type="NCBIfam" id="NF001140">
    <property type="entry name" value="PRK00147.1"/>
    <property type="match status" value="1"/>
</dbReference>
<evidence type="ECO:0000256" key="5">
    <source>
        <dbReference type="ARBA" id="ARBA00022679"/>
    </source>
</evidence>
<gene>
    <name evidence="13" type="primary">queA</name>
    <name evidence="14" type="ordered locus">Snov_1684</name>
</gene>
<dbReference type="Proteomes" id="UP000006633">
    <property type="component" value="Chromosome"/>
</dbReference>
<dbReference type="InterPro" id="IPR003699">
    <property type="entry name" value="QueA"/>
</dbReference>
<evidence type="ECO:0000256" key="3">
    <source>
        <dbReference type="ARBA" id="ARBA00011245"/>
    </source>
</evidence>
<dbReference type="PANTHER" id="PTHR30307:SF0">
    <property type="entry name" value="S-ADENOSYLMETHIONINE:TRNA RIBOSYLTRANSFERASE-ISOMERASE"/>
    <property type="match status" value="1"/>
</dbReference>
<reference evidence="14 15" key="1">
    <citation type="journal article" date="2012" name="Stand. Genomic Sci.">
        <title>Complete genome sequence of the facultatively chemolithoautotrophic and methylotrophic alpha Proteobacterium Starkeya novella type strain (ATCC 8093(T)).</title>
        <authorList>
            <person name="Kappler U."/>
            <person name="Davenport K."/>
            <person name="Beatson S."/>
            <person name="Lucas S."/>
            <person name="Lapidus A."/>
            <person name="Copeland A."/>
            <person name="Berry K.W."/>
            <person name="Glavina Del Rio T."/>
            <person name="Hammon N."/>
            <person name="Dalin E."/>
            <person name="Tice H."/>
            <person name="Pitluck S."/>
            <person name="Richardson P."/>
            <person name="Bruce D."/>
            <person name="Goodwin L.A."/>
            <person name="Han C."/>
            <person name="Tapia R."/>
            <person name="Detter J.C."/>
            <person name="Chang Y.J."/>
            <person name="Jeffries C.D."/>
            <person name="Land M."/>
            <person name="Hauser L."/>
            <person name="Kyrpides N.C."/>
            <person name="Goker M."/>
            <person name="Ivanova N."/>
            <person name="Klenk H.P."/>
            <person name="Woyke T."/>
        </authorList>
    </citation>
    <scope>NUCLEOTIDE SEQUENCE [LARGE SCALE GENOMIC DNA]</scope>
    <source>
        <strain evidence="15">ATCC 8093 / DSM 506 / JCM 20403 / CCM 1077 / IAM 12100 / NBRC 12443 / NCIMB 10456</strain>
    </source>
</reference>
<comment type="similarity">
    <text evidence="9 13">Belongs to the QueA family.</text>
</comment>
<dbReference type="RefSeq" id="WP_013166493.1">
    <property type="nucleotide sequence ID" value="NC_014217.1"/>
</dbReference>
<evidence type="ECO:0000256" key="12">
    <source>
        <dbReference type="ARBA" id="ARBA00076160"/>
    </source>
</evidence>
<evidence type="ECO:0000256" key="11">
    <source>
        <dbReference type="ARBA" id="ARBA00069325"/>
    </source>
</evidence>
<dbReference type="InterPro" id="IPR036100">
    <property type="entry name" value="QueA_sf"/>
</dbReference>
<comment type="subunit">
    <text evidence="3 13">Monomer.</text>
</comment>
<evidence type="ECO:0000256" key="9">
    <source>
        <dbReference type="ARBA" id="ARBA00061210"/>
    </source>
</evidence>
<dbReference type="AlphaFoldDB" id="D7AAI6"/>
<dbReference type="Pfam" id="PF02547">
    <property type="entry name" value="Queuosine_synth"/>
    <property type="match status" value="1"/>
</dbReference>